<comment type="caution">
    <text evidence="1">The sequence shown here is derived from an EMBL/GenBank/DDBJ whole genome shotgun (WGS) entry which is preliminary data.</text>
</comment>
<dbReference type="OrthoDB" id="6769808at2759"/>
<gene>
    <name evidence="1" type="ORF">CLODIP_2_CD07997</name>
</gene>
<protein>
    <submittedName>
        <fullName evidence="1">Uncharacterized protein</fullName>
    </submittedName>
</protein>
<dbReference type="AlphaFoldDB" id="A0A8S1BLA7"/>
<reference evidence="1 2" key="1">
    <citation type="submission" date="2020-04" db="EMBL/GenBank/DDBJ databases">
        <authorList>
            <person name="Alioto T."/>
            <person name="Alioto T."/>
            <person name="Gomez Garrido J."/>
        </authorList>
    </citation>
    <scope>NUCLEOTIDE SEQUENCE [LARGE SCALE GENOMIC DNA]</scope>
</reference>
<sequence>MTHARLFDKIVTNTPESWDFSGFPWKRTSQYSIFEVDEHSDEFRYVTADIDNSPGEHTFTYSWIKRIQNVCMFGRYLIRHQQLFAKDTNSREEIRYTCIPECKIEELARHNVDSRYLQYPNAPFINYELLRNANDALVRVHKSVPYPWVLVCARVSTPPDGKIMSDSEIYPEYVVKFASINREPLTL</sequence>
<dbReference type="Proteomes" id="UP000494165">
    <property type="component" value="Unassembled WGS sequence"/>
</dbReference>
<evidence type="ECO:0000313" key="1">
    <source>
        <dbReference type="EMBL" id="CAB3360122.1"/>
    </source>
</evidence>
<keyword evidence="2" id="KW-1185">Reference proteome</keyword>
<accession>A0A8S1BLA7</accession>
<evidence type="ECO:0000313" key="2">
    <source>
        <dbReference type="Proteomes" id="UP000494165"/>
    </source>
</evidence>
<name>A0A8S1BLA7_9INSE</name>
<dbReference type="EMBL" id="CADEPI010000002">
    <property type="protein sequence ID" value="CAB3360122.1"/>
    <property type="molecule type" value="Genomic_DNA"/>
</dbReference>
<dbReference type="Gene3D" id="3.90.228.10">
    <property type="match status" value="1"/>
</dbReference>
<proteinExistence type="predicted"/>
<organism evidence="1 2">
    <name type="scientific">Cloeon dipterum</name>
    <dbReference type="NCBI Taxonomy" id="197152"/>
    <lineage>
        <taxon>Eukaryota</taxon>
        <taxon>Metazoa</taxon>
        <taxon>Ecdysozoa</taxon>
        <taxon>Arthropoda</taxon>
        <taxon>Hexapoda</taxon>
        <taxon>Insecta</taxon>
        <taxon>Pterygota</taxon>
        <taxon>Palaeoptera</taxon>
        <taxon>Ephemeroptera</taxon>
        <taxon>Pisciforma</taxon>
        <taxon>Baetidae</taxon>
        <taxon>Cloeon</taxon>
    </lineage>
</organism>